<evidence type="ECO:0000256" key="2">
    <source>
        <dbReference type="ARBA" id="ARBA00023125"/>
    </source>
</evidence>
<dbReference type="SUPFAM" id="SSF48498">
    <property type="entry name" value="Tetracyclin repressor-like, C-terminal domain"/>
    <property type="match status" value="1"/>
</dbReference>
<dbReference type="Gene3D" id="1.10.357.10">
    <property type="entry name" value="Tetracycline Repressor, domain 2"/>
    <property type="match status" value="1"/>
</dbReference>
<keyword evidence="2 3" id="KW-0238">DNA-binding</keyword>
<proteinExistence type="predicted"/>
<dbReference type="InterPro" id="IPR001647">
    <property type="entry name" value="HTH_TetR"/>
</dbReference>
<dbReference type="PANTHER" id="PTHR43479">
    <property type="entry name" value="ACREF/ENVCD OPERON REPRESSOR-RELATED"/>
    <property type="match status" value="1"/>
</dbReference>
<dbReference type="Pfam" id="PF00440">
    <property type="entry name" value="TetR_N"/>
    <property type="match status" value="1"/>
</dbReference>
<name>A0A516KCF7_9BACI</name>
<evidence type="ECO:0000313" key="6">
    <source>
        <dbReference type="Proteomes" id="UP000315215"/>
    </source>
</evidence>
<feature type="DNA-binding region" description="H-T-H motif" evidence="3">
    <location>
        <begin position="21"/>
        <end position="40"/>
    </location>
</feature>
<dbReference type="KEGG" id="aqt:FN924_02050"/>
<reference evidence="5 6" key="1">
    <citation type="submission" date="2019-07" db="EMBL/GenBank/DDBJ databases">
        <authorList>
            <person name="Li J."/>
        </authorList>
    </citation>
    <scope>NUCLEOTIDE SEQUENCE [LARGE SCALE GENOMIC DNA]</scope>
    <source>
        <strain evidence="5 6">TKL69</strain>
    </source>
</reference>
<dbReference type="InterPro" id="IPR036271">
    <property type="entry name" value="Tet_transcr_reg_TetR-rel_C_sf"/>
</dbReference>
<sequence length="188" mass="22281">MKEKILRAVVEEIQESGMRFTVDDVTKRLGISKKTIYEHFVSKEEIIQTVIDQVLVETDQKTNEIMDNLSLTFIEKIKQLMVVLPEYYQIYDRPVLEGLKRYYPEQWQKINDSVEEDWLDIEELLKEAMNHGEVVQTYSVVIIMRLLREAFDTTFDQSFFYKNNITVNQALTEIVDLVLYGMIPDNKR</sequence>
<dbReference type="GO" id="GO:0003677">
    <property type="term" value="F:DNA binding"/>
    <property type="evidence" value="ECO:0007669"/>
    <property type="project" value="UniProtKB-UniRule"/>
</dbReference>
<evidence type="ECO:0000259" key="4">
    <source>
        <dbReference type="PROSITE" id="PS50977"/>
    </source>
</evidence>
<organism evidence="5 6">
    <name type="scientific">Radiobacillus deserti</name>
    <dbReference type="NCBI Taxonomy" id="2594883"/>
    <lineage>
        <taxon>Bacteria</taxon>
        <taxon>Bacillati</taxon>
        <taxon>Bacillota</taxon>
        <taxon>Bacilli</taxon>
        <taxon>Bacillales</taxon>
        <taxon>Bacillaceae</taxon>
        <taxon>Radiobacillus</taxon>
    </lineage>
</organism>
<dbReference type="PANTHER" id="PTHR43479:SF11">
    <property type="entry name" value="ACREF_ENVCD OPERON REPRESSOR-RELATED"/>
    <property type="match status" value="1"/>
</dbReference>
<protein>
    <submittedName>
        <fullName evidence="5">TetR/AcrR family transcriptional regulator</fullName>
    </submittedName>
</protein>
<dbReference type="Gene3D" id="1.10.10.60">
    <property type="entry name" value="Homeodomain-like"/>
    <property type="match status" value="1"/>
</dbReference>
<dbReference type="Proteomes" id="UP000315215">
    <property type="component" value="Chromosome"/>
</dbReference>
<dbReference type="PRINTS" id="PR00455">
    <property type="entry name" value="HTHTETR"/>
</dbReference>
<dbReference type="InterPro" id="IPR009057">
    <property type="entry name" value="Homeodomain-like_sf"/>
</dbReference>
<gene>
    <name evidence="5" type="ORF">FN924_02050</name>
</gene>
<dbReference type="RefSeq" id="WP_143891845.1">
    <property type="nucleotide sequence ID" value="NZ_CP041666.1"/>
</dbReference>
<dbReference type="OrthoDB" id="9812134at2"/>
<evidence type="ECO:0000313" key="5">
    <source>
        <dbReference type="EMBL" id="QDP39095.1"/>
    </source>
</evidence>
<keyword evidence="6" id="KW-1185">Reference proteome</keyword>
<dbReference type="EMBL" id="CP041666">
    <property type="protein sequence ID" value="QDP39095.1"/>
    <property type="molecule type" value="Genomic_DNA"/>
</dbReference>
<accession>A0A516KCF7</accession>
<dbReference type="InterPro" id="IPR050624">
    <property type="entry name" value="HTH-type_Tx_Regulator"/>
</dbReference>
<evidence type="ECO:0000256" key="3">
    <source>
        <dbReference type="PROSITE-ProRule" id="PRU00335"/>
    </source>
</evidence>
<evidence type="ECO:0000256" key="1">
    <source>
        <dbReference type="ARBA" id="ARBA00022491"/>
    </source>
</evidence>
<keyword evidence="1" id="KW-0678">Repressor</keyword>
<dbReference type="AlphaFoldDB" id="A0A516KCF7"/>
<dbReference type="SUPFAM" id="SSF46689">
    <property type="entry name" value="Homeodomain-like"/>
    <property type="match status" value="1"/>
</dbReference>
<dbReference type="PROSITE" id="PS50977">
    <property type="entry name" value="HTH_TETR_2"/>
    <property type="match status" value="1"/>
</dbReference>
<feature type="domain" description="HTH tetR-type" evidence="4">
    <location>
        <begin position="1"/>
        <end position="58"/>
    </location>
</feature>